<dbReference type="EMBL" id="JACEIK010003805">
    <property type="protein sequence ID" value="MCD9643183.1"/>
    <property type="molecule type" value="Genomic_DNA"/>
</dbReference>
<name>A0ABS8V7M9_DATST</name>
<evidence type="ECO:0000313" key="2">
    <source>
        <dbReference type="Proteomes" id="UP000823775"/>
    </source>
</evidence>
<protein>
    <submittedName>
        <fullName evidence="1">Uncharacterized protein</fullName>
    </submittedName>
</protein>
<organism evidence="1 2">
    <name type="scientific">Datura stramonium</name>
    <name type="common">Jimsonweed</name>
    <name type="synonym">Common thornapple</name>
    <dbReference type="NCBI Taxonomy" id="4076"/>
    <lineage>
        <taxon>Eukaryota</taxon>
        <taxon>Viridiplantae</taxon>
        <taxon>Streptophyta</taxon>
        <taxon>Embryophyta</taxon>
        <taxon>Tracheophyta</taxon>
        <taxon>Spermatophyta</taxon>
        <taxon>Magnoliopsida</taxon>
        <taxon>eudicotyledons</taxon>
        <taxon>Gunneridae</taxon>
        <taxon>Pentapetalae</taxon>
        <taxon>asterids</taxon>
        <taxon>lamiids</taxon>
        <taxon>Solanales</taxon>
        <taxon>Solanaceae</taxon>
        <taxon>Solanoideae</taxon>
        <taxon>Datureae</taxon>
        <taxon>Datura</taxon>
    </lineage>
</organism>
<reference evidence="1 2" key="1">
    <citation type="journal article" date="2021" name="BMC Genomics">
        <title>Datura genome reveals duplications of psychoactive alkaloid biosynthetic genes and high mutation rate following tissue culture.</title>
        <authorList>
            <person name="Rajewski A."/>
            <person name="Carter-House D."/>
            <person name="Stajich J."/>
            <person name="Litt A."/>
        </authorList>
    </citation>
    <scope>NUCLEOTIDE SEQUENCE [LARGE SCALE GENOMIC DNA]</scope>
    <source>
        <strain evidence="1">AR-01</strain>
    </source>
</reference>
<sequence>CDVIPTMLDGYRDVPTGTSAILNERDPTDASVVDLEHLNLHHIKMKCQMVSVHRNV</sequence>
<feature type="non-terminal residue" evidence="1">
    <location>
        <position position="56"/>
    </location>
</feature>
<dbReference type="Proteomes" id="UP000823775">
    <property type="component" value="Unassembled WGS sequence"/>
</dbReference>
<gene>
    <name evidence="1" type="ORF">HAX54_030403</name>
</gene>
<keyword evidence="2" id="KW-1185">Reference proteome</keyword>
<accession>A0ABS8V7M9</accession>
<evidence type="ECO:0000313" key="1">
    <source>
        <dbReference type="EMBL" id="MCD9643183.1"/>
    </source>
</evidence>
<comment type="caution">
    <text evidence="1">The sequence shown here is derived from an EMBL/GenBank/DDBJ whole genome shotgun (WGS) entry which is preliminary data.</text>
</comment>
<feature type="non-terminal residue" evidence="1">
    <location>
        <position position="1"/>
    </location>
</feature>
<proteinExistence type="predicted"/>